<dbReference type="Proteomes" id="UP001172386">
    <property type="component" value="Unassembled WGS sequence"/>
</dbReference>
<reference evidence="1" key="1">
    <citation type="submission" date="2022-10" db="EMBL/GenBank/DDBJ databases">
        <title>Culturing micro-colonial fungi from biological soil crusts in the Mojave desert and describing Neophaeococcomyces mojavensis, and introducing the new genera and species Taxawa tesnikishii.</title>
        <authorList>
            <person name="Kurbessoian T."/>
            <person name="Stajich J.E."/>
        </authorList>
    </citation>
    <scope>NUCLEOTIDE SEQUENCE</scope>
    <source>
        <strain evidence="1">JES_112</strain>
    </source>
</reference>
<sequence length="94" mass="9858">NGRVSPRKGSGQSDKSSTSPQPNGVQQHASNPLSSKEVSADARAISTSQTPQDGESQPRKTLKRESSGDSRGRGSMPPVIEEGQEPPHPSVLPT</sequence>
<comment type="caution">
    <text evidence="1">The sequence shown here is derived from an EMBL/GenBank/DDBJ whole genome shotgun (WGS) entry which is preliminary data.</text>
</comment>
<accession>A0ACC2ZNW1</accession>
<keyword evidence="2" id="KW-1185">Reference proteome</keyword>
<gene>
    <name evidence="1" type="ORF">H2198_010892</name>
</gene>
<evidence type="ECO:0000313" key="2">
    <source>
        <dbReference type="Proteomes" id="UP001172386"/>
    </source>
</evidence>
<feature type="non-terminal residue" evidence="1">
    <location>
        <position position="1"/>
    </location>
</feature>
<organism evidence="1 2">
    <name type="scientific">Neophaeococcomyces mojaviensis</name>
    <dbReference type="NCBI Taxonomy" id="3383035"/>
    <lineage>
        <taxon>Eukaryota</taxon>
        <taxon>Fungi</taxon>
        <taxon>Dikarya</taxon>
        <taxon>Ascomycota</taxon>
        <taxon>Pezizomycotina</taxon>
        <taxon>Eurotiomycetes</taxon>
        <taxon>Chaetothyriomycetidae</taxon>
        <taxon>Chaetothyriales</taxon>
        <taxon>Chaetothyriales incertae sedis</taxon>
        <taxon>Neophaeococcomyces</taxon>
    </lineage>
</organism>
<dbReference type="EMBL" id="JAPDRQ010000442">
    <property type="protein sequence ID" value="KAJ9649201.1"/>
    <property type="molecule type" value="Genomic_DNA"/>
</dbReference>
<evidence type="ECO:0000313" key="1">
    <source>
        <dbReference type="EMBL" id="KAJ9649201.1"/>
    </source>
</evidence>
<protein>
    <submittedName>
        <fullName evidence="1">Uncharacterized protein</fullName>
    </submittedName>
</protein>
<name>A0ACC2ZNW1_9EURO</name>
<proteinExistence type="predicted"/>